<feature type="region of interest" description="Disordered" evidence="1">
    <location>
        <begin position="96"/>
        <end position="133"/>
    </location>
</feature>
<proteinExistence type="predicted"/>
<dbReference type="Proteomes" id="UP001363151">
    <property type="component" value="Unassembled WGS sequence"/>
</dbReference>
<dbReference type="Pfam" id="PF00481">
    <property type="entry name" value="PP2C"/>
    <property type="match status" value="1"/>
</dbReference>
<organism evidence="3 4">
    <name type="scientific">Aureococcus anophagefferens</name>
    <name type="common">Harmful bloom alga</name>
    <dbReference type="NCBI Taxonomy" id="44056"/>
    <lineage>
        <taxon>Eukaryota</taxon>
        <taxon>Sar</taxon>
        <taxon>Stramenopiles</taxon>
        <taxon>Ochrophyta</taxon>
        <taxon>Pelagophyceae</taxon>
        <taxon>Pelagomonadales</taxon>
        <taxon>Pelagomonadaceae</taxon>
        <taxon>Aureococcus</taxon>
    </lineage>
</organism>
<evidence type="ECO:0000313" key="3">
    <source>
        <dbReference type="EMBL" id="KAK7254804.1"/>
    </source>
</evidence>
<dbReference type="SMART" id="SM00331">
    <property type="entry name" value="PP2C_SIG"/>
    <property type="match status" value="1"/>
</dbReference>
<accession>A0ABR1GFM6</accession>
<dbReference type="SUPFAM" id="SSF81606">
    <property type="entry name" value="PP2C-like"/>
    <property type="match status" value="1"/>
</dbReference>
<keyword evidence="4" id="KW-1185">Reference proteome</keyword>
<feature type="compositionally biased region" description="Basic and acidic residues" evidence="1">
    <location>
        <begin position="115"/>
        <end position="127"/>
    </location>
</feature>
<sequence length="516" mass="55459">MRPAGALDEGRLAFEFKQLRMIPAQLGGVGLDVEPCCQFVLEIKPAPDLDLEAPVTFDVHLDVAGFPGQPPRCHCNAPLDHLPPRVQRSQVVDPMGSRLGCRAAPPRGARRLRGDRRPEPAAGRDDAPGLSAGPLDVVAGHGCDQGKRAAMEDVAHVRTRIRVPERDTANAALLIVFDGHGGKRCAEWASELLPERVLWNLKDPARSWRDALWDAFLDADAELRKRADRERDASGSTVLACLFDGTDRLYVASLGDCRCVLATRDGYCNLTTDCRADRPDEVARVVAARGFVANRRVNGQIAVSRALGDFAFKSPPDAPPAVSCEPDITEVQLRDGDDFLLIGCDGLYDVLTSEEAVDFARDQLRAGRPLDAAALNLVHHAIDDRDSRDNVSVILAKLSPAADLRGGAAAAPRAFDANDADALLADLDLAASSLGDDVDDRVFARYAPQAQSRRHRAVNEADAAAGGPSALHGSSRVNASPYAPPAPQGEGRANSKSKIMDDDDLMDFLLDDANFD</sequence>
<name>A0ABR1GFM6_AURAN</name>
<dbReference type="PROSITE" id="PS51746">
    <property type="entry name" value="PPM_2"/>
    <property type="match status" value="1"/>
</dbReference>
<protein>
    <submittedName>
        <fullName evidence="3">Protein serine/threonine phosphatase</fullName>
    </submittedName>
</protein>
<gene>
    <name evidence="3" type="ORF">SO694_00132045</name>
</gene>
<dbReference type="SMART" id="SM00332">
    <property type="entry name" value="PP2Cc"/>
    <property type="match status" value="1"/>
</dbReference>
<dbReference type="PANTHER" id="PTHR13832">
    <property type="entry name" value="PROTEIN PHOSPHATASE 2C"/>
    <property type="match status" value="1"/>
</dbReference>
<feature type="compositionally biased region" description="Low complexity" evidence="1">
    <location>
        <begin position="98"/>
        <end position="107"/>
    </location>
</feature>
<dbReference type="InterPro" id="IPR015655">
    <property type="entry name" value="PP2C"/>
</dbReference>
<evidence type="ECO:0000259" key="2">
    <source>
        <dbReference type="PROSITE" id="PS51746"/>
    </source>
</evidence>
<dbReference type="CDD" id="cd00143">
    <property type="entry name" value="PP2Cc"/>
    <property type="match status" value="1"/>
</dbReference>
<dbReference type="PANTHER" id="PTHR13832:SF827">
    <property type="entry name" value="PROTEIN PHOSPHATASE 1L"/>
    <property type="match status" value="1"/>
</dbReference>
<evidence type="ECO:0000256" key="1">
    <source>
        <dbReference type="SAM" id="MobiDB-lite"/>
    </source>
</evidence>
<dbReference type="EMBL" id="JBBJCI010000017">
    <property type="protein sequence ID" value="KAK7254804.1"/>
    <property type="molecule type" value="Genomic_DNA"/>
</dbReference>
<feature type="domain" description="PPM-type phosphatase" evidence="2">
    <location>
        <begin position="138"/>
        <end position="398"/>
    </location>
</feature>
<reference evidence="3 4" key="1">
    <citation type="submission" date="2024-03" db="EMBL/GenBank/DDBJ databases">
        <title>Aureococcus anophagefferens CCMP1851 and Kratosvirus quantuckense: Draft genome of a second virus-susceptible host strain in the model system.</title>
        <authorList>
            <person name="Chase E."/>
            <person name="Truchon A.R."/>
            <person name="Schepens W."/>
            <person name="Wilhelm S.W."/>
        </authorList>
    </citation>
    <scope>NUCLEOTIDE SEQUENCE [LARGE SCALE GENOMIC DNA]</scope>
    <source>
        <strain evidence="3 4">CCMP1851</strain>
    </source>
</reference>
<dbReference type="Gene3D" id="3.60.40.10">
    <property type="entry name" value="PPM-type phosphatase domain"/>
    <property type="match status" value="1"/>
</dbReference>
<comment type="caution">
    <text evidence="3">The sequence shown here is derived from an EMBL/GenBank/DDBJ whole genome shotgun (WGS) entry which is preliminary data.</text>
</comment>
<evidence type="ECO:0000313" key="4">
    <source>
        <dbReference type="Proteomes" id="UP001363151"/>
    </source>
</evidence>
<dbReference type="InterPro" id="IPR036457">
    <property type="entry name" value="PPM-type-like_dom_sf"/>
</dbReference>
<feature type="region of interest" description="Disordered" evidence="1">
    <location>
        <begin position="453"/>
        <end position="500"/>
    </location>
</feature>
<dbReference type="InterPro" id="IPR001932">
    <property type="entry name" value="PPM-type_phosphatase-like_dom"/>
</dbReference>